<dbReference type="OrthoDB" id="18595at2759"/>
<dbReference type="InterPro" id="IPR039603">
    <property type="entry name" value="Ribosomal_mS41"/>
</dbReference>
<protein>
    <recommendedName>
        <fullName evidence="4">Small ribosomal subunit protein mS41</fullName>
    </recommendedName>
</protein>
<evidence type="ECO:0000256" key="2">
    <source>
        <dbReference type="ARBA" id="ARBA00010492"/>
    </source>
</evidence>
<dbReference type="PANTHER" id="PTHR28235">
    <property type="entry name" value="PROTEIN FYV4, MITOCHONDRIAL"/>
    <property type="match status" value="1"/>
</dbReference>
<dbReference type="InterPro" id="IPR019083">
    <property type="entry name" value="SAM_Ribosomal_mS41"/>
</dbReference>
<comment type="caution">
    <text evidence="6">The sequence shown here is derived from an EMBL/GenBank/DDBJ whole genome shotgun (WGS) entry which is preliminary data.</text>
</comment>
<dbReference type="SMART" id="SM01238">
    <property type="entry name" value="IGR"/>
    <property type="match status" value="1"/>
</dbReference>
<evidence type="ECO:0000313" key="7">
    <source>
        <dbReference type="Proteomes" id="UP000646827"/>
    </source>
</evidence>
<evidence type="ECO:0000259" key="5">
    <source>
        <dbReference type="SMART" id="SM01238"/>
    </source>
</evidence>
<comment type="subcellular location">
    <subcellularLocation>
        <location evidence="1">Mitochondrion</location>
    </subcellularLocation>
</comment>
<dbReference type="GO" id="GO:0005739">
    <property type="term" value="C:mitochondrion"/>
    <property type="evidence" value="ECO:0007669"/>
    <property type="project" value="UniProtKB-SubCell"/>
</dbReference>
<dbReference type="Pfam" id="PF09597">
    <property type="entry name" value="SAM_Ribosomal_mS41"/>
    <property type="match status" value="1"/>
</dbReference>
<feature type="domain" description="Small ribosomal subunit protein mS41 SAM" evidence="5">
    <location>
        <begin position="35"/>
        <end position="91"/>
    </location>
</feature>
<dbReference type="PANTHER" id="PTHR28235:SF1">
    <property type="entry name" value="SMALL RIBOSOMAL SUBUNIT PROTEIN MS41"/>
    <property type="match status" value="1"/>
</dbReference>
<dbReference type="Proteomes" id="UP000646827">
    <property type="component" value="Unassembled WGS sequence"/>
</dbReference>
<dbReference type="EMBL" id="JAEPRB010000012">
    <property type="protein sequence ID" value="KAG2226863.1"/>
    <property type="molecule type" value="Genomic_DNA"/>
</dbReference>
<name>A0A8H7SE78_9FUNG</name>
<evidence type="ECO:0000256" key="3">
    <source>
        <dbReference type="ARBA" id="ARBA00023128"/>
    </source>
</evidence>
<comment type="similarity">
    <text evidence="2">Belongs to the mitochondrion-specific ribosomal protein mS41 family.</text>
</comment>
<accession>A0A8H7SE78</accession>
<dbReference type="AlphaFoldDB" id="A0A8H7SE78"/>
<evidence type="ECO:0000313" key="6">
    <source>
        <dbReference type="EMBL" id="KAG2226863.1"/>
    </source>
</evidence>
<evidence type="ECO:0000256" key="4">
    <source>
        <dbReference type="ARBA" id="ARBA00035129"/>
    </source>
</evidence>
<proteinExistence type="inferred from homology"/>
<gene>
    <name evidence="6" type="ORF">INT45_010142</name>
</gene>
<organism evidence="6 7">
    <name type="scientific">Circinella minor</name>
    <dbReference type="NCBI Taxonomy" id="1195481"/>
    <lineage>
        <taxon>Eukaryota</taxon>
        <taxon>Fungi</taxon>
        <taxon>Fungi incertae sedis</taxon>
        <taxon>Mucoromycota</taxon>
        <taxon>Mucoromycotina</taxon>
        <taxon>Mucoromycetes</taxon>
        <taxon>Mucorales</taxon>
        <taxon>Lichtheimiaceae</taxon>
        <taxon>Circinella</taxon>
    </lineage>
</organism>
<sequence length="105" mass="12071">MFISTIRSLTIRGARLSHTEATASIPQPRGNIKEVEDFLKAIGRGCDEFAGKFETWDSLFTTNSRTMRQDFGIPTKQRKYILSWRELYKNGQKPYSISLPSPKKK</sequence>
<keyword evidence="3" id="KW-0496">Mitochondrion</keyword>
<evidence type="ECO:0000256" key="1">
    <source>
        <dbReference type="ARBA" id="ARBA00004173"/>
    </source>
</evidence>
<reference evidence="6 7" key="1">
    <citation type="submission" date="2020-12" db="EMBL/GenBank/DDBJ databases">
        <title>Metabolic potential, ecology and presence of endohyphal bacteria is reflected in genomic diversity of Mucoromycotina.</title>
        <authorList>
            <person name="Muszewska A."/>
            <person name="Okrasinska A."/>
            <person name="Steczkiewicz K."/>
            <person name="Drgas O."/>
            <person name="Orlowska M."/>
            <person name="Perlinska-Lenart U."/>
            <person name="Aleksandrzak-Piekarczyk T."/>
            <person name="Szatraj K."/>
            <person name="Zielenkiewicz U."/>
            <person name="Pilsyk S."/>
            <person name="Malc E."/>
            <person name="Mieczkowski P."/>
            <person name="Kruszewska J.S."/>
            <person name="Biernat P."/>
            <person name="Pawlowska J."/>
        </authorList>
    </citation>
    <scope>NUCLEOTIDE SEQUENCE [LARGE SCALE GENOMIC DNA]</scope>
    <source>
        <strain evidence="6 7">CBS 142.35</strain>
    </source>
</reference>
<keyword evidence="7" id="KW-1185">Reference proteome</keyword>